<feature type="domain" description="Glycosyltransferase 2-like" evidence="1">
    <location>
        <begin position="30"/>
        <end position="141"/>
    </location>
</feature>
<dbReference type="CDD" id="cd00761">
    <property type="entry name" value="Glyco_tranf_GTA_type"/>
    <property type="match status" value="1"/>
</dbReference>
<dbReference type="PANTHER" id="PTHR43685">
    <property type="entry name" value="GLYCOSYLTRANSFERASE"/>
    <property type="match status" value="1"/>
</dbReference>
<accession>A0A1N6KRI3</accession>
<name>A0A1N6KRI3_9BURK</name>
<dbReference type="InterPro" id="IPR050834">
    <property type="entry name" value="Glycosyltransf_2"/>
</dbReference>
<dbReference type="Gene3D" id="3.90.550.10">
    <property type="entry name" value="Spore Coat Polysaccharide Biosynthesis Protein SpsA, Chain A"/>
    <property type="match status" value="1"/>
</dbReference>
<dbReference type="EMBL" id="FSRU01000002">
    <property type="protein sequence ID" value="SIO59135.1"/>
    <property type="molecule type" value="Genomic_DNA"/>
</dbReference>
<evidence type="ECO:0000313" key="3">
    <source>
        <dbReference type="Proteomes" id="UP000185151"/>
    </source>
</evidence>
<keyword evidence="2" id="KW-0808">Transferase</keyword>
<keyword evidence="3" id="KW-1185">Reference proteome</keyword>
<dbReference type="RefSeq" id="WP_083640551.1">
    <property type="nucleotide sequence ID" value="NZ_FSRU01000002.1"/>
</dbReference>
<dbReference type="AlphaFoldDB" id="A0A1N6KRI3"/>
<protein>
    <submittedName>
        <fullName evidence="2">Glycosyltransferase like family 2</fullName>
    </submittedName>
</protein>
<reference evidence="2 3" key="1">
    <citation type="submission" date="2016-11" db="EMBL/GenBank/DDBJ databases">
        <authorList>
            <person name="Jaros S."/>
            <person name="Januszkiewicz K."/>
            <person name="Wedrychowicz H."/>
        </authorList>
    </citation>
    <scope>NUCLEOTIDE SEQUENCE [LARGE SCALE GENOMIC DNA]</scope>
    <source>
        <strain evidence="2 3">GAS95</strain>
    </source>
</reference>
<gene>
    <name evidence="2" type="ORF">SAMN05444165_4407</name>
</gene>
<sequence length="311" mass="33894">MNHDNSIFNTTHGAFGRPGSNEAPHICAGIATRGRPAEVATIVACLRAQTLQPTSIIVACTSPDDIGTLQEADDLRIVYVKPGLTRQRNAILDRMPAETDYVAFFDDDFVAHPDWLREAANAFQADAAIACVTGHVVADGILGPGLTVDDARRELATAQPGRHGWIHDGYSPYGCNMAFRASAVEGLRFDERLVLYGWLEDRDFGARVAQARGRLVKLGSALGVHLGVKRARVPGRRLGYSQVMNPVYMMRKGTMSRGEACVQILRNVAANVSKSISPETYIDRRGRLAGNLIAFGDVLRGRRTPERAARL</sequence>
<proteinExistence type="predicted"/>
<dbReference type="InterPro" id="IPR029044">
    <property type="entry name" value="Nucleotide-diphossugar_trans"/>
</dbReference>
<evidence type="ECO:0000259" key="1">
    <source>
        <dbReference type="Pfam" id="PF00535"/>
    </source>
</evidence>
<dbReference type="GO" id="GO:0016740">
    <property type="term" value="F:transferase activity"/>
    <property type="evidence" value="ECO:0007669"/>
    <property type="project" value="UniProtKB-KW"/>
</dbReference>
<evidence type="ECO:0000313" key="2">
    <source>
        <dbReference type="EMBL" id="SIO59135.1"/>
    </source>
</evidence>
<dbReference type="InterPro" id="IPR001173">
    <property type="entry name" value="Glyco_trans_2-like"/>
</dbReference>
<organism evidence="2 3">
    <name type="scientific">Paraburkholderia phenazinium</name>
    <dbReference type="NCBI Taxonomy" id="60549"/>
    <lineage>
        <taxon>Bacteria</taxon>
        <taxon>Pseudomonadati</taxon>
        <taxon>Pseudomonadota</taxon>
        <taxon>Betaproteobacteria</taxon>
        <taxon>Burkholderiales</taxon>
        <taxon>Burkholderiaceae</taxon>
        <taxon>Paraburkholderia</taxon>
    </lineage>
</organism>
<dbReference type="PANTHER" id="PTHR43685:SF2">
    <property type="entry name" value="GLYCOSYLTRANSFERASE 2-LIKE DOMAIN-CONTAINING PROTEIN"/>
    <property type="match status" value="1"/>
</dbReference>
<dbReference type="OrthoDB" id="8841719at2"/>
<dbReference type="Proteomes" id="UP000185151">
    <property type="component" value="Unassembled WGS sequence"/>
</dbReference>
<dbReference type="SUPFAM" id="SSF53448">
    <property type="entry name" value="Nucleotide-diphospho-sugar transferases"/>
    <property type="match status" value="1"/>
</dbReference>
<dbReference type="Pfam" id="PF00535">
    <property type="entry name" value="Glycos_transf_2"/>
    <property type="match status" value="1"/>
</dbReference>